<feature type="region of interest" description="Disordered" evidence="2">
    <location>
        <begin position="52"/>
        <end position="71"/>
    </location>
</feature>
<protein>
    <submittedName>
        <fullName evidence="5">Alpha/beta hydrolase</fullName>
    </submittedName>
</protein>
<dbReference type="EMBL" id="JAQQKX010000010">
    <property type="protein sequence ID" value="MDC7684142.1"/>
    <property type="molecule type" value="Genomic_DNA"/>
</dbReference>
<dbReference type="PANTHER" id="PTHR48081:SF6">
    <property type="entry name" value="PEPTIDASE S9 PROLYL OLIGOPEPTIDASE CATALYTIC DOMAIN-CONTAINING PROTEIN"/>
    <property type="match status" value="1"/>
</dbReference>
<feature type="domain" description="BD-FAE-like" evidence="4">
    <location>
        <begin position="108"/>
        <end position="188"/>
    </location>
</feature>
<keyword evidence="6" id="KW-1185">Reference proteome</keyword>
<dbReference type="RefSeq" id="WP_272748594.1">
    <property type="nucleotide sequence ID" value="NZ_JAQQKX010000010.1"/>
</dbReference>
<dbReference type="Pfam" id="PF20434">
    <property type="entry name" value="BD-FAE"/>
    <property type="match status" value="1"/>
</dbReference>
<dbReference type="GO" id="GO:0016787">
    <property type="term" value="F:hydrolase activity"/>
    <property type="evidence" value="ECO:0007669"/>
    <property type="project" value="UniProtKB-KW"/>
</dbReference>
<evidence type="ECO:0000256" key="2">
    <source>
        <dbReference type="SAM" id="MobiDB-lite"/>
    </source>
</evidence>
<evidence type="ECO:0000259" key="4">
    <source>
        <dbReference type="Pfam" id="PF20434"/>
    </source>
</evidence>
<keyword evidence="1 5" id="KW-0378">Hydrolase</keyword>
<accession>A0ABT5HW27</accession>
<dbReference type="PANTHER" id="PTHR48081">
    <property type="entry name" value="AB HYDROLASE SUPERFAMILY PROTEIN C4A8.06C"/>
    <property type="match status" value="1"/>
</dbReference>
<dbReference type="Gene3D" id="3.40.50.1820">
    <property type="entry name" value="alpha/beta hydrolase"/>
    <property type="match status" value="1"/>
</dbReference>
<sequence>MTDFKPRRRDLIAGTLVAALVTPARAQSPAPTAGPLVEEWPEPSGTIDLWPKGAPGAPKVLPQEKTTERSKDPAIHDRFTVGISQPRMAVFRPAKPNGAALLITPGGGYSWVVVDREGYEIAGHFAKLGFTCFVLFYRLPADGWAKGYNAPLADAQRAVRLIRQRAADFGIDPARVAHMGFSAGGHLCCDLNARFGTKAYEPVDAADALSARPFLSAPIYPVQSMTPGVAHMGSRKNLLGEAPTPEMEALLTAARNVTSASPPCFLVHAEDDAGVPPENSVEYRAALKAHKVPVALHLFTEGGHGFGIRKTVGLPCAAWPGLFMDFARKQGLVS</sequence>
<evidence type="ECO:0000313" key="5">
    <source>
        <dbReference type="EMBL" id="MDC7684142.1"/>
    </source>
</evidence>
<dbReference type="SUPFAM" id="SSF53474">
    <property type="entry name" value="alpha/beta-Hydrolases"/>
    <property type="match status" value="1"/>
</dbReference>
<dbReference type="InterPro" id="IPR050300">
    <property type="entry name" value="GDXG_lipolytic_enzyme"/>
</dbReference>
<gene>
    <name evidence="5" type="ORF">PQU92_12700</name>
</gene>
<evidence type="ECO:0000313" key="6">
    <source>
        <dbReference type="Proteomes" id="UP001214854"/>
    </source>
</evidence>
<reference evidence="5 6" key="1">
    <citation type="submission" date="2023-01" db="EMBL/GenBank/DDBJ databases">
        <title>Novel species of the genus Asticcacaulis isolated from rivers.</title>
        <authorList>
            <person name="Lu H."/>
        </authorList>
    </citation>
    <scope>NUCLEOTIDE SEQUENCE [LARGE SCALE GENOMIC DNA]</scope>
    <source>
        <strain evidence="5 6">BYS171W</strain>
    </source>
</reference>
<evidence type="ECO:0000256" key="3">
    <source>
        <dbReference type="SAM" id="SignalP"/>
    </source>
</evidence>
<dbReference type="InterPro" id="IPR029058">
    <property type="entry name" value="AB_hydrolase_fold"/>
</dbReference>
<feature type="chain" id="PRO_5047452088" evidence="3">
    <location>
        <begin position="27"/>
        <end position="334"/>
    </location>
</feature>
<keyword evidence="3" id="KW-0732">Signal</keyword>
<name>A0ABT5HW27_9CAUL</name>
<organism evidence="5 6">
    <name type="scientific">Asticcacaulis aquaticus</name>
    <dbReference type="NCBI Taxonomy" id="2984212"/>
    <lineage>
        <taxon>Bacteria</taxon>
        <taxon>Pseudomonadati</taxon>
        <taxon>Pseudomonadota</taxon>
        <taxon>Alphaproteobacteria</taxon>
        <taxon>Caulobacterales</taxon>
        <taxon>Caulobacteraceae</taxon>
        <taxon>Asticcacaulis</taxon>
    </lineage>
</organism>
<dbReference type="Proteomes" id="UP001214854">
    <property type="component" value="Unassembled WGS sequence"/>
</dbReference>
<feature type="signal peptide" evidence="3">
    <location>
        <begin position="1"/>
        <end position="26"/>
    </location>
</feature>
<proteinExistence type="predicted"/>
<evidence type="ECO:0000256" key="1">
    <source>
        <dbReference type="ARBA" id="ARBA00022801"/>
    </source>
</evidence>
<dbReference type="InterPro" id="IPR049492">
    <property type="entry name" value="BD-FAE-like_dom"/>
</dbReference>
<comment type="caution">
    <text evidence="5">The sequence shown here is derived from an EMBL/GenBank/DDBJ whole genome shotgun (WGS) entry which is preliminary data.</text>
</comment>